<keyword evidence="3" id="KW-1185">Reference proteome</keyword>
<dbReference type="EMBL" id="FOOG01000061">
    <property type="protein sequence ID" value="SFG59611.1"/>
    <property type="molecule type" value="Genomic_DNA"/>
</dbReference>
<accession>A0A1I2TBC4</accession>
<name>A0A1I2TBC4_9BACI</name>
<evidence type="ECO:0000313" key="3">
    <source>
        <dbReference type="Proteomes" id="UP000198897"/>
    </source>
</evidence>
<feature type="compositionally biased region" description="Basic and acidic residues" evidence="1">
    <location>
        <begin position="223"/>
        <end position="256"/>
    </location>
</feature>
<evidence type="ECO:0000256" key="1">
    <source>
        <dbReference type="SAM" id="MobiDB-lite"/>
    </source>
</evidence>
<organism evidence="2 3">
    <name type="scientific">Halobacillus alkaliphilus</name>
    <dbReference type="NCBI Taxonomy" id="396056"/>
    <lineage>
        <taxon>Bacteria</taxon>
        <taxon>Bacillati</taxon>
        <taxon>Bacillota</taxon>
        <taxon>Bacilli</taxon>
        <taxon>Bacillales</taxon>
        <taxon>Bacillaceae</taxon>
        <taxon>Halobacillus</taxon>
    </lineage>
</organism>
<sequence>MGFKSNRFIGLILIEWKNNGRGGHETCMKKYLHSSLLILLLLTACSNEEYDQAMEQGIQSLGKEEYHQAALYFERAKQEKDDEEATAYYQQATAMDEANESYNQQAYDQTLTSLEKVIEVNQGLETVQKKAEKMKEKVLKERELAASFENHMQKLEQNIEKDNAENAEQAYEKLKSKLEKHPSLQSYQPQLSQLHNELESLLEESEDSRLAKEPEPEASEAEENAKESPRESETGNDKEKKQETSPGHEESEKPQESDEENNASKPSNEAENEEKPDKETELTYTSYKNKRYGFSFEYPDFLSMAPPPTNGDGVELYSNDGFELIAYGAHVMDPSMDIDDYYNQATEEIPNIAYQKKTDDWFVLSYKSNDTVTYFKFYLGESQLNNLTITYPDSQKEKYDPITARISKSFSANPK</sequence>
<dbReference type="Proteomes" id="UP000198897">
    <property type="component" value="Unassembled WGS sequence"/>
</dbReference>
<gene>
    <name evidence="2" type="ORF">SAMN05216353_1614</name>
</gene>
<protein>
    <submittedName>
        <fullName evidence="2">Uncharacterized protein</fullName>
    </submittedName>
</protein>
<feature type="region of interest" description="Disordered" evidence="1">
    <location>
        <begin position="201"/>
        <end position="284"/>
    </location>
</feature>
<dbReference type="AlphaFoldDB" id="A0A1I2TBC4"/>
<evidence type="ECO:0000313" key="2">
    <source>
        <dbReference type="EMBL" id="SFG59611.1"/>
    </source>
</evidence>
<proteinExistence type="predicted"/>
<reference evidence="3" key="1">
    <citation type="submission" date="2016-10" db="EMBL/GenBank/DDBJ databases">
        <authorList>
            <person name="Varghese N."/>
            <person name="Submissions S."/>
        </authorList>
    </citation>
    <scope>NUCLEOTIDE SEQUENCE [LARGE SCALE GENOMIC DNA]</scope>
    <source>
        <strain evidence="3">FP5</strain>
    </source>
</reference>